<evidence type="ECO:0000313" key="2">
    <source>
        <dbReference type="Proteomes" id="UP000199236"/>
    </source>
</evidence>
<evidence type="ECO:0000313" key="1">
    <source>
        <dbReference type="EMBL" id="SFO45226.1"/>
    </source>
</evidence>
<reference evidence="1 2" key="1">
    <citation type="submission" date="2016-10" db="EMBL/GenBank/DDBJ databases">
        <authorList>
            <person name="de Groot N.N."/>
        </authorList>
    </citation>
    <scope>NUCLEOTIDE SEQUENCE [LARGE SCALE GENOMIC DNA]</scope>
    <source>
        <strain evidence="1 2">CGMCC 1.9157</strain>
    </source>
</reference>
<dbReference type="RefSeq" id="WP_090072933.1">
    <property type="nucleotide sequence ID" value="NZ_FOVR01000006.1"/>
</dbReference>
<dbReference type="NCBIfam" id="TIGR01634">
    <property type="entry name" value="tail_P2_I"/>
    <property type="match status" value="1"/>
</dbReference>
<sequence>MTFNGASVLPNNATPLEKSMALVAERLLRIEVPIRELWDPDKCPVPMLPYLAAAFSVDFWRADWDESKKRSVIRMAVRHHQMKGTLAGISAYAVLAGSEVLSVRRAPLKFFAGASDTLEQRLAWLEGLPKVKIFRNVHPQNKRSRIYAGGAIKPFFLARRVAMPSTATVRSRQRAVLIEDGISQEIGVGFDADGYQTVHLRRSVGKRAFAGRFVGQVPVRSTASKQVARIAADKMAEHPKLARPLRPAGSGNGLLPTYGSEPKKIGRAFFAGARLFRRFAAFPTGHYRYFMQIALAGDLAPPEPRNSTAYASFTPLEMPAHTAELKVSMPGKSLRHGFFAGVKPAGSFANKVDKARLSESFEAMRSAKALADCVLINSQTYRPFLAGQPHFAGQPILAGQMTRS</sequence>
<dbReference type="InterPro" id="IPR006521">
    <property type="entry name" value="Tail_protein_I"/>
</dbReference>
<accession>A0A1I5HB65</accession>
<dbReference type="EMBL" id="FOVR01000006">
    <property type="protein sequence ID" value="SFO45226.1"/>
    <property type="molecule type" value="Genomic_DNA"/>
</dbReference>
<dbReference type="STRING" id="655353.SAMN04488056_106122"/>
<dbReference type="Pfam" id="PF09684">
    <property type="entry name" value="Tail_P2_I"/>
    <property type="match status" value="1"/>
</dbReference>
<dbReference type="Proteomes" id="UP000199236">
    <property type="component" value="Unassembled WGS sequence"/>
</dbReference>
<keyword evidence="2" id="KW-1185">Reference proteome</keyword>
<name>A0A1I5HB65_9HYPH</name>
<dbReference type="AlphaFoldDB" id="A0A1I5HB65"/>
<dbReference type="OrthoDB" id="90759at2"/>
<organism evidence="1 2">
    <name type="scientific">Cohaesibacter marisflavi</name>
    <dbReference type="NCBI Taxonomy" id="655353"/>
    <lineage>
        <taxon>Bacteria</taxon>
        <taxon>Pseudomonadati</taxon>
        <taxon>Pseudomonadota</taxon>
        <taxon>Alphaproteobacteria</taxon>
        <taxon>Hyphomicrobiales</taxon>
        <taxon>Cohaesibacteraceae</taxon>
    </lineage>
</organism>
<protein>
    <submittedName>
        <fullName evidence="1">Phage tail protein, P2 protein I family</fullName>
    </submittedName>
</protein>
<proteinExistence type="predicted"/>
<gene>
    <name evidence="1" type="ORF">SAMN04488056_106122</name>
</gene>